<accession>A0A1Y3DS70</accession>
<dbReference type="EMBL" id="NETL01000024">
    <property type="protein sequence ID" value="OTN66008.1"/>
    <property type="molecule type" value="Genomic_DNA"/>
</dbReference>
<proteinExistence type="predicted"/>
<reference evidence="3 4" key="1">
    <citation type="submission" date="2017-05" db="EMBL/GenBank/DDBJ databases">
        <title>PacBio assembly of a Plasmodium knowlesi genome sequence with Hi-C correction and manual annotation of the SICAvar gene family.</title>
        <authorList>
            <person name="Lapp S.A."/>
            <person name="Geraldo J.A."/>
            <person name="Chien J.-T."/>
            <person name="Ay F."/>
            <person name="Pakala S.B."/>
            <person name="Batugedara G."/>
            <person name="Humphrey J.C."/>
            <person name="Debarry J.D."/>
            <person name="Le Roch K.G."/>
            <person name="Galinski M.R."/>
            <person name="Kissinger J.C."/>
        </authorList>
    </citation>
    <scope>NUCLEOTIDE SEQUENCE [LARGE SCALE GENOMIC DNA]</scope>
    <source>
        <strain evidence="4">Malayan Strain Pk1 (A+)</strain>
    </source>
</reference>
<keyword evidence="1" id="KW-1133">Transmembrane helix</keyword>
<feature type="signal peptide" evidence="2">
    <location>
        <begin position="1"/>
        <end position="22"/>
    </location>
</feature>
<evidence type="ECO:0000313" key="4">
    <source>
        <dbReference type="Proteomes" id="UP000195012"/>
    </source>
</evidence>
<protein>
    <recommendedName>
        <fullName evidence="5">Pv-fam-d protein</fullName>
    </recommendedName>
</protein>
<keyword evidence="1" id="KW-0472">Membrane</keyword>
<evidence type="ECO:0000313" key="3">
    <source>
        <dbReference type="EMBL" id="OTN66008.1"/>
    </source>
</evidence>
<dbReference type="VEuPathDB" id="PlasmoDB:PKA1H_080005100"/>
<evidence type="ECO:0000256" key="2">
    <source>
        <dbReference type="SAM" id="SignalP"/>
    </source>
</evidence>
<name>A0A1Y3DS70_PLAKN</name>
<dbReference type="AlphaFoldDB" id="A0A1Y3DS70"/>
<sequence length="406" mass="46797">MISLRKLPLFIFVVYSWQCSDHYVITLGTLWSGELGTKRSDNTTTMRISRSLMGEMDIGTHQQDRNGSFRKDKLMRSVYDNNYHGGGYLGRHHPYYDNSMDSLITNSSMDSTSMGSCSSLFTGNSTFTDSSMDSLTDRSMDSITDNSMESPFDRSMESLFPQMRDFHGDYEDTITTDTYSQKGGYVDKHNYNFGEDFYHVMYKNNGYEKTKAKAKTGIHLPMLDEYSIEEHEYYNNSKNGRKINSVNQKKYRNISSIRKFFNKIDAKLESEIRRYLDMKEGGKHCYPIRKVNGARKFFNILSKYRVPVLLGVLGIVLSIFFPFLLITGFSGISSLLPFAAALPVSTGPLISKVLFPIYYLLLSMFVTLILVGYDLLVLYYVHKLDKMERSRKYIKNLIAMRNKDDE</sequence>
<feature type="transmembrane region" description="Helical" evidence="1">
    <location>
        <begin position="308"/>
        <end position="336"/>
    </location>
</feature>
<organism evidence="3 4">
    <name type="scientific">Plasmodium knowlesi</name>
    <dbReference type="NCBI Taxonomy" id="5850"/>
    <lineage>
        <taxon>Eukaryota</taxon>
        <taxon>Sar</taxon>
        <taxon>Alveolata</taxon>
        <taxon>Apicomplexa</taxon>
        <taxon>Aconoidasida</taxon>
        <taxon>Haemosporida</taxon>
        <taxon>Plasmodiidae</taxon>
        <taxon>Plasmodium</taxon>
        <taxon>Plasmodium (Plasmodium)</taxon>
    </lineage>
</organism>
<feature type="chain" id="PRO_5011004217" description="Pv-fam-d protein" evidence="2">
    <location>
        <begin position="23"/>
        <end position="406"/>
    </location>
</feature>
<dbReference type="OMA" id="MAEASEY"/>
<evidence type="ECO:0008006" key="5">
    <source>
        <dbReference type="Google" id="ProtNLM"/>
    </source>
</evidence>
<dbReference type="VEuPathDB" id="PlasmoDB:PKNH_0800300"/>
<dbReference type="VEuPathDB" id="PlasmoDB:PKNOH_S100028000"/>
<keyword evidence="2" id="KW-0732">Signal</keyword>
<comment type="caution">
    <text evidence="3">The sequence shown here is derived from an EMBL/GenBank/DDBJ whole genome shotgun (WGS) entry which is preliminary data.</text>
</comment>
<evidence type="ECO:0000256" key="1">
    <source>
        <dbReference type="SAM" id="Phobius"/>
    </source>
</evidence>
<dbReference type="Proteomes" id="UP000195012">
    <property type="component" value="Unassembled WGS sequence"/>
</dbReference>
<feature type="transmembrane region" description="Helical" evidence="1">
    <location>
        <begin position="356"/>
        <end position="381"/>
    </location>
</feature>
<keyword evidence="1" id="KW-0812">Transmembrane</keyword>
<gene>
    <name evidence="3" type="ORF">PKNOH_S100028000</name>
</gene>